<comment type="similarity">
    <text evidence="1">Belongs to the barstar family.</text>
</comment>
<dbReference type="EMBL" id="LGUS01000196">
    <property type="protein sequence ID" value="KOG31547.1"/>
    <property type="molecule type" value="Genomic_DNA"/>
</dbReference>
<proteinExistence type="inferred from homology"/>
<feature type="domain" description="Barstar (barnase inhibitor)" evidence="2">
    <location>
        <begin position="285"/>
        <end position="350"/>
    </location>
</feature>
<dbReference type="eggNOG" id="COG2732">
    <property type="taxonomic scope" value="Bacteria"/>
</dbReference>
<organism evidence="3 4">
    <name type="scientific">Streptomyces resistomycificus</name>
    <dbReference type="NCBI Taxonomy" id="67356"/>
    <lineage>
        <taxon>Bacteria</taxon>
        <taxon>Bacillati</taxon>
        <taxon>Actinomycetota</taxon>
        <taxon>Actinomycetes</taxon>
        <taxon>Kitasatosporales</taxon>
        <taxon>Streptomycetaceae</taxon>
        <taxon>Streptomyces</taxon>
        <taxon>Streptomyces aurantiacus group</taxon>
    </lineage>
</organism>
<evidence type="ECO:0000256" key="1">
    <source>
        <dbReference type="ARBA" id="ARBA00006845"/>
    </source>
</evidence>
<evidence type="ECO:0000313" key="4">
    <source>
        <dbReference type="Proteomes" id="UP000037251"/>
    </source>
</evidence>
<reference evidence="4" key="1">
    <citation type="submission" date="2015-07" db="EMBL/GenBank/DDBJ databases">
        <authorList>
            <person name="Ju K.-S."/>
            <person name="Doroghazi J.R."/>
            <person name="Metcalf W.W."/>
        </authorList>
    </citation>
    <scope>NUCLEOTIDE SEQUENCE [LARGE SCALE GENOMIC DNA]</scope>
    <source>
        <strain evidence="4">NRRL 2290</strain>
    </source>
</reference>
<dbReference type="InterPro" id="IPR035905">
    <property type="entry name" value="Barstar-like_sf"/>
</dbReference>
<dbReference type="AlphaFoldDB" id="A0A0L8L034"/>
<dbReference type="Gene3D" id="3.30.370.10">
    <property type="entry name" value="Barstar-like"/>
    <property type="match status" value="1"/>
</dbReference>
<sequence>MGYVLTTNDTHAPLVRCSDVEGLFADPPTPPREELVLYECAPLDALRDAVSAPAGTRVGDLWIMISLKGDRAYDWTYDLVDVVILQQRPSPDAPGLVDLIVEAGVRPPEWDFGDLSASRQEQLHFELFGPDTADRANAADADASYGSCAAIPRLFARRPDRRWGELRLVGCEPDAPLLAPERTGYVGTRLLALDRTGRVMAERGLGLCVRGAEPSTLGGDLCDVTVDARVRDRPPAAFESVWRLWRDDRAAAPNEWAPLTGNLRREWLQLTRKTAGADVRGGEYHLDGRFVTDAQGLHCAIGEAVNGPGGYYGQCWHSLGDCLDGGFGAVPPFTLVWHDYDVAHRALTGDRLSNDTPYLQAVVERLESWGVTVVRQ</sequence>
<gene>
    <name evidence="3" type="ORF">ADK37_30475</name>
</gene>
<dbReference type="PATRIC" id="fig|67356.5.peg.6520"/>
<evidence type="ECO:0000259" key="2">
    <source>
        <dbReference type="Pfam" id="PF01337"/>
    </source>
</evidence>
<accession>A0A0L8L034</accession>
<evidence type="ECO:0000313" key="3">
    <source>
        <dbReference type="EMBL" id="KOG31547.1"/>
    </source>
</evidence>
<dbReference type="Proteomes" id="UP000037251">
    <property type="component" value="Unassembled WGS sequence"/>
</dbReference>
<dbReference type="SUPFAM" id="SSF52038">
    <property type="entry name" value="Barstar-related"/>
    <property type="match status" value="1"/>
</dbReference>
<dbReference type="STRING" id="67356.AQJ84_31110"/>
<name>A0A0L8L034_9ACTN</name>
<protein>
    <recommendedName>
        <fullName evidence="2">Barstar (barnase inhibitor) domain-containing protein</fullName>
    </recommendedName>
</protein>
<keyword evidence="4" id="KW-1185">Reference proteome</keyword>
<dbReference type="Pfam" id="PF01337">
    <property type="entry name" value="Barstar"/>
    <property type="match status" value="1"/>
</dbReference>
<dbReference type="InterPro" id="IPR000468">
    <property type="entry name" value="Barstar"/>
</dbReference>
<comment type="caution">
    <text evidence="3">The sequence shown here is derived from an EMBL/GenBank/DDBJ whole genome shotgun (WGS) entry which is preliminary data.</text>
</comment>